<keyword evidence="3" id="KW-1185">Reference proteome</keyword>
<dbReference type="AlphaFoldDB" id="A0AAD2DCK1"/>
<feature type="compositionally biased region" description="Basic and acidic residues" evidence="1">
    <location>
        <begin position="95"/>
        <end position="112"/>
    </location>
</feature>
<protein>
    <submittedName>
        <fullName evidence="2">Uncharacterized protein</fullName>
    </submittedName>
</protein>
<organism evidence="2 3">
    <name type="scientific">Euplotes crassus</name>
    <dbReference type="NCBI Taxonomy" id="5936"/>
    <lineage>
        <taxon>Eukaryota</taxon>
        <taxon>Sar</taxon>
        <taxon>Alveolata</taxon>
        <taxon>Ciliophora</taxon>
        <taxon>Intramacronucleata</taxon>
        <taxon>Spirotrichea</taxon>
        <taxon>Hypotrichia</taxon>
        <taxon>Euplotida</taxon>
        <taxon>Euplotidae</taxon>
        <taxon>Moneuplotes</taxon>
    </lineage>
</organism>
<reference evidence="2" key="1">
    <citation type="submission" date="2023-07" db="EMBL/GenBank/DDBJ databases">
        <authorList>
            <consortium name="AG Swart"/>
            <person name="Singh M."/>
            <person name="Singh A."/>
            <person name="Seah K."/>
            <person name="Emmerich C."/>
        </authorList>
    </citation>
    <scope>NUCLEOTIDE SEQUENCE</scope>
    <source>
        <strain evidence="2">DP1</strain>
    </source>
</reference>
<proteinExistence type="predicted"/>
<dbReference type="Proteomes" id="UP001295684">
    <property type="component" value="Unassembled WGS sequence"/>
</dbReference>
<gene>
    <name evidence="2" type="ORF">ECRASSUSDP1_LOCUS29392</name>
</gene>
<dbReference type="EMBL" id="CAMPGE010030245">
    <property type="protein sequence ID" value="CAI2387758.1"/>
    <property type="molecule type" value="Genomic_DNA"/>
</dbReference>
<sequence>MTCTSERKTIGYRNPPLENLNNIKVIKAPKFANKGHEKQIKPSKPGRNEPNISSKNFCFVLQPQPSKIKSRLNAKRNSLAPPPASFQVPRVPQPKAEEHKKLDSNRKRESSGRRKLKISIKTKEKDNSRFHSHKLSLDIHQRSNQNQMPEFDALIEDDIDENNAASERYTSSLIENFDQSEYIKNVIIQSKKIGGSRFGSPSQNIMSLRSQRLKHVKKEDKTFMKDMKKYGILKAFNDINKFTEFFESTPNSSQCMDSTNFGQKHCSSQIFDNSYQDNSLRKDSDLAEERNTTSVQLLGDIKKDESKAIKSFKCIFPFQRRARSHSPPKNNVISNKIIETMSNNSPEGVLNDEANQKSTKNKPVIANANFIIGSYHLLSKKDKLETLAKMQSGEDLEYDDFILQGKEVEEWLMGSGIPETTTGCTDDSQLSKQFSAGLSSFLNTLKNRKIQKQKKIEESPSKEPLDDCGALEEWMFDSLSKDKENDDFNNIDEDIPQESSLDGNCLNEIPSFPEKSKRSPYIAKDQIIEEDINEGEYVDSENQFGFQNLNSYIDQMDRWIEEGKTFK</sequence>
<evidence type="ECO:0000256" key="1">
    <source>
        <dbReference type="SAM" id="MobiDB-lite"/>
    </source>
</evidence>
<name>A0AAD2DCK1_EUPCR</name>
<accession>A0AAD2DCK1</accession>
<feature type="region of interest" description="Disordered" evidence="1">
    <location>
        <begin position="29"/>
        <end position="53"/>
    </location>
</feature>
<feature type="region of interest" description="Disordered" evidence="1">
    <location>
        <begin position="70"/>
        <end position="115"/>
    </location>
</feature>
<comment type="caution">
    <text evidence="2">The sequence shown here is derived from an EMBL/GenBank/DDBJ whole genome shotgun (WGS) entry which is preliminary data.</text>
</comment>
<evidence type="ECO:0000313" key="2">
    <source>
        <dbReference type="EMBL" id="CAI2387758.1"/>
    </source>
</evidence>
<evidence type="ECO:0000313" key="3">
    <source>
        <dbReference type="Proteomes" id="UP001295684"/>
    </source>
</evidence>